<sequence length="270" mass="30841">MAGSDSQKQLLTLIRDFSTEKSQGERRIVSQKKRIEELRSELDASNAELEEAKRDKEMTEQQLKGYEVELSMNEASIKALEGRISVTSNEISKLGSELAALKNCSEATLNGGMYNVCSTERHSTYVHQLHRVKSLGDSSSTVHEQDAQQARVVLQNKLSQIILQTDQEEEQYKAEQVIHDQFFLNKVNKLLELEQVHQELINLKKKALLLESVMKENMELQELSRYPWTSELEVKYAALGDELQQRFLCPRCHQDNSEELGEILQISDGS</sequence>
<protein>
    <submittedName>
        <fullName evidence="2">Uncharacterized protein</fullName>
    </submittedName>
</protein>
<name>A0ABR0X6U7_REHGL</name>
<dbReference type="Proteomes" id="UP001318860">
    <property type="component" value="Unassembled WGS sequence"/>
</dbReference>
<gene>
    <name evidence="2" type="ORF">DH2020_009387</name>
</gene>
<dbReference type="Gene3D" id="1.20.5.340">
    <property type="match status" value="1"/>
</dbReference>
<proteinExistence type="predicted"/>
<accession>A0ABR0X6U7</accession>
<keyword evidence="3" id="KW-1185">Reference proteome</keyword>
<organism evidence="2 3">
    <name type="scientific">Rehmannia glutinosa</name>
    <name type="common">Chinese foxglove</name>
    <dbReference type="NCBI Taxonomy" id="99300"/>
    <lineage>
        <taxon>Eukaryota</taxon>
        <taxon>Viridiplantae</taxon>
        <taxon>Streptophyta</taxon>
        <taxon>Embryophyta</taxon>
        <taxon>Tracheophyta</taxon>
        <taxon>Spermatophyta</taxon>
        <taxon>Magnoliopsida</taxon>
        <taxon>eudicotyledons</taxon>
        <taxon>Gunneridae</taxon>
        <taxon>Pentapetalae</taxon>
        <taxon>asterids</taxon>
        <taxon>lamiids</taxon>
        <taxon>Lamiales</taxon>
        <taxon>Orobanchaceae</taxon>
        <taxon>Rehmannieae</taxon>
        <taxon>Rehmannia</taxon>
    </lineage>
</organism>
<comment type="caution">
    <text evidence="2">The sequence shown here is derived from an EMBL/GenBank/DDBJ whole genome shotgun (WGS) entry which is preliminary data.</text>
</comment>
<keyword evidence="1" id="KW-0175">Coiled coil</keyword>
<evidence type="ECO:0000313" key="2">
    <source>
        <dbReference type="EMBL" id="KAK6155139.1"/>
    </source>
</evidence>
<dbReference type="PANTHER" id="PTHR36001">
    <property type="entry name" value="CTAGE FAMILY PROTEIN-RELATED"/>
    <property type="match status" value="1"/>
</dbReference>
<evidence type="ECO:0000256" key="1">
    <source>
        <dbReference type="SAM" id="Coils"/>
    </source>
</evidence>
<feature type="coiled-coil region" evidence="1">
    <location>
        <begin position="21"/>
        <end position="69"/>
    </location>
</feature>
<dbReference type="PANTHER" id="PTHR36001:SF2">
    <property type="entry name" value="CTAGE FAMILY PROTEIN-RELATED"/>
    <property type="match status" value="1"/>
</dbReference>
<evidence type="ECO:0000313" key="3">
    <source>
        <dbReference type="Proteomes" id="UP001318860"/>
    </source>
</evidence>
<dbReference type="InterPro" id="IPR053327">
    <property type="entry name" value="KIP"/>
</dbReference>
<dbReference type="EMBL" id="JABTTQ020000005">
    <property type="protein sequence ID" value="KAK6155139.1"/>
    <property type="molecule type" value="Genomic_DNA"/>
</dbReference>
<reference evidence="2 3" key="1">
    <citation type="journal article" date="2021" name="Comput. Struct. Biotechnol. J.">
        <title>De novo genome assembly of the potent medicinal plant Rehmannia glutinosa using nanopore technology.</title>
        <authorList>
            <person name="Ma L."/>
            <person name="Dong C."/>
            <person name="Song C."/>
            <person name="Wang X."/>
            <person name="Zheng X."/>
            <person name="Niu Y."/>
            <person name="Chen S."/>
            <person name="Feng W."/>
        </authorList>
    </citation>
    <scope>NUCLEOTIDE SEQUENCE [LARGE SCALE GENOMIC DNA]</scope>
    <source>
        <strain evidence="2">DH-2019</strain>
    </source>
</reference>